<accession>A0A6A7N6G8</accession>
<sequence>MRSFLLLLLLAVTVCQAQKVEEGAAPNNVGYDMYFNAMVVNDVSCGMTASNGRVSFTGPVTNPAMSCPDLLAWKLYIEVIQQNFIGSWVSGDLIWPSSPLPLCTTASEKNCCMPGRSNNPGYDNPAYPSRYCPFAPDGKDGVVLAQAPRPGMRRDASRTAGTPEVHGTRAVATLPLTFYNKPMFDYVFQNGLYHSNGLVAVLNNANADLVKNAPFHAVSTSKQLTSVNFPIDGWMIRAQWISKKAALAAGLVDDPASPFVKVLIDDRHHYNFNPDVFAPGEYWLMSFHLSTKDTPPWFWADFEHVNSPGRCDFTGCNDGYGFDSAAPARPGLSRNFTSAATENTAKGQVFVQNTVYPSGPITPALKQLFDQTRIGTGDQAGGWPTPQSKGWRSYRLRGSQWAYTDQAGRPSYLGSRPSNGGIVAGSSCVSCHATAGTTATGVSPQVLGLYINWAGTPNPGNFNLNARPATNSLLQNDFVWGFIHTMPLILNTKTGNEK</sequence>
<feature type="signal peptide" evidence="1">
    <location>
        <begin position="1"/>
        <end position="17"/>
    </location>
</feature>
<dbReference type="EMBL" id="WHUG01000008">
    <property type="protein sequence ID" value="MQA40387.1"/>
    <property type="molecule type" value="Genomic_DNA"/>
</dbReference>
<comment type="caution">
    <text evidence="2">The sequence shown here is derived from an EMBL/GenBank/DDBJ whole genome shotgun (WGS) entry which is preliminary data.</text>
</comment>
<proteinExistence type="predicted"/>
<dbReference type="AlphaFoldDB" id="A0A6A7N6G8"/>
<name>A0A6A7N6G8_9BURK</name>
<feature type="chain" id="PRO_5025376942" description="Cytochrome c domain-containing protein" evidence="1">
    <location>
        <begin position="18"/>
        <end position="498"/>
    </location>
</feature>
<protein>
    <recommendedName>
        <fullName evidence="4">Cytochrome c domain-containing protein</fullName>
    </recommendedName>
</protein>
<keyword evidence="1" id="KW-0732">Signal</keyword>
<gene>
    <name evidence="2" type="ORF">GEV02_19730</name>
</gene>
<evidence type="ECO:0000313" key="3">
    <source>
        <dbReference type="Proteomes" id="UP000440498"/>
    </source>
</evidence>
<keyword evidence="3" id="KW-1185">Reference proteome</keyword>
<evidence type="ECO:0008006" key="4">
    <source>
        <dbReference type="Google" id="ProtNLM"/>
    </source>
</evidence>
<reference evidence="2 3" key="1">
    <citation type="submission" date="2019-10" db="EMBL/GenBank/DDBJ databases">
        <title>Two novel species isolated from a subtropical stream in China.</title>
        <authorList>
            <person name="Lu H."/>
        </authorList>
    </citation>
    <scope>NUCLEOTIDE SEQUENCE [LARGE SCALE GENOMIC DNA]</scope>
    <source>
        <strain evidence="2 3">FT29W</strain>
    </source>
</reference>
<evidence type="ECO:0000313" key="2">
    <source>
        <dbReference type="EMBL" id="MQA40387.1"/>
    </source>
</evidence>
<dbReference type="RefSeq" id="WP_152839607.1">
    <property type="nucleotide sequence ID" value="NZ_WHUG01000008.1"/>
</dbReference>
<organism evidence="2 3">
    <name type="scientific">Rugamonas aquatica</name>
    <dbReference type="NCBI Taxonomy" id="2743357"/>
    <lineage>
        <taxon>Bacteria</taxon>
        <taxon>Pseudomonadati</taxon>
        <taxon>Pseudomonadota</taxon>
        <taxon>Betaproteobacteria</taxon>
        <taxon>Burkholderiales</taxon>
        <taxon>Oxalobacteraceae</taxon>
        <taxon>Telluria group</taxon>
        <taxon>Rugamonas</taxon>
    </lineage>
</organism>
<evidence type="ECO:0000256" key="1">
    <source>
        <dbReference type="SAM" id="SignalP"/>
    </source>
</evidence>
<dbReference type="Proteomes" id="UP000440498">
    <property type="component" value="Unassembled WGS sequence"/>
</dbReference>